<keyword evidence="1" id="KW-0812">Transmembrane</keyword>
<dbReference type="AlphaFoldDB" id="A0A2I0W2J0"/>
<dbReference type="PANTHER" id="PTHR31451">
    <property type="match status" value="1"/>
</dbReference>
<dbReference type="GO" id="GO:0016985">
    <property type="term" value="F:mannan endo-1,4-beta-mannosidase activity"/>
    <property type="evidence" value="ECO:0007669"/>
    <property type="project" value="TreeGrafter"/>
</dbReference>
<evidence type="ECO:0000313" key="3">
    <source>
        <dbReference type="Proteomes" id="UP000233837"/>
    </source>
</evidence>
<name>A0A2I0W2J0_9ASPA</name>
<dbReference type="PANTHER" id="PTHR31451:SF39">
    <property type="entry name" value="MANNAN ENDO-1,4-BETA-MANNOSIDASE 1"/>
    <property type="match status" value="1"/>
</dbReference>
<protein>
    <submittedName>
        <fullName evidence="2">Mannan endo-1,4-beta-mannosidase 4</fullName>
    </submittedName>
</protein>
<feature type="transmembrane region" description="Helical" evidence="1">
    <location>
        <begin position="76"/>
        <end position="94"/>
    </location>
</feature>
<organism evidence="2 3">
    <name type="scientific">Dendrobium catenatum</name>
    <dbReference type="NCBI Taxonomy" id="906689"/>
    <lineage>
        <taxon>Eukaryota</taxon>
        <taxon>Viridiplantae</taxon>
        <taxon>Streptophyta</taxon>
        <taxon>Embryophyta</taxon>
        <taxon>Tracheophyta</taxon>
        <taxon>Spermatophyta</taxon>
        <taxon>Magnoliopsida</taxon>
        <taxon>Liliopsida</taxon>
        <taxon>Asparagales</taxon>
        <taxon>Orchidaceae</taxon>
        <taxon>Epidendroideae</taxon>
        <taxon>Malaxideae</taxon>
        <taxon>Dendrobiinae</taxon>
        <taxon>Dendrobium</taxon>
    </lineage>
</organism>
<reference evidence="2 3" key="1">
    <citation type="journal article" date="2016" name="Sci. Rep.">
        <title>The Dendrobium catenatum Lindl. genome sequence provides insights into polysaccharide synthase, floral development and adaptive evolution.</title>
        <authorList>
            <person name="Zhang G.Q."/>
            <person name="Xu Q."/>
            <person name="Bian C."/>
            <person name="Tsai W.C."/>
            <person name="Yeh C.M."/>
            <person name="Liu K.W."/>
            <person name="Yoshida K."/>
            <person name="Zhang L.S."/>
            <person name="Chang S.B."/>
            <person name="Chen F."/>
            <person name="Shi Y."/>
            <person name="Su Y.Y."/>
            <person name="Zhang Y.Q."/>
            <person name="Chen L.J."/>
            <person name="Yin Y."/>
            <person name="Lin M."/>
            <person name="Huang H."/>
            <person name="Deng H."/>
            <person name="Wang Z.W."/>
            <person name="Zhu S.L."/>
            <person name="Zhao X."/>
            <person name="Deng C."/>
            <person name="Niu S.C."/>
            <person name="Huang J."/>
            <person name="Wang M."/>
            <person name="Liu G.H."/>
            <person name="Yang H.J."/>
            <person name="Xiao X.J."/>
            <person name="Hsiao Y.Y."/>
            <person name="Wu W.L."/>
            <person name="Chen Y.Y."/>
            <person name="Mitsuda N."/>
            <person name="Ohme-Takagi M."/>
            <person name="Luo Y.B."/>
            <person name="Van de Peer Y."/>
            <person name="Liu Z.J."/>
        </authorList>
    </citation>
    <scope>NUCLEOTIDE SEQUENCE [LARGE SCALE GENOMIC DNA]</scope>
    <source>
        <tissue evidence="2">The whole plant</tissue>
    </source>
</reference>
<sequence length="95" mass="11276">MSMASKLTEKEKVSITLHQPSLLGTNVVRTWAFSDADDYFPLQTSQGFYNEKMFKVLSYNTFIMLANPMFSGYFSLLKYLCKYLIYFYTYYFLFI</sequence>
<keyword evidence="3" id="KW-1185">Reference proteome</keyword>
<reference evidence="2 3" key="2">
    <citation type="journal article" date="2017" name="Nature">
        <title>The Apostasia genome and the evolution of orchids.</title>
        <authorList>
            <person name="Zhang G.Q."/>
            <person name="Liu K.W."/>
            <person name="Li Z."/>
            <person name="Lohaus R."/>
            <person name="Hsiao Y.Y."/>
            <person name="Niu S.C."/>
            <person name="Wang J.Y."/>
            <person name="Lin Y.C."/>
            <person name="Xu Q."/>
            <person name="Chen L.J."/>
            <person name="Yoshida K."/>
            <person name="Fujiwara S."/>
            <person name="Wang Z.W."/>
            <person name="Zhang Y.Q."/>
            <person name="Mitsuda N."/>
            <person name="Wang M."/>
            <person name="Liu G.H."/>
            <person name="Pecoraro L."/>
            <person name="Huang H.X."/>
            <person name="Xiao X.J."/>
            <person name="Lin M."/>
            <person name="Wu X.Y."/>
            <person name="Wu W.L."/>
            <person name="Chen Y.Y."/>
            <person name="Chang S.B."/>
            <person name="Sakamoto S."/>
            <person name="Ohme-Takagi M."/>
            <person name="Yagi M."/>
            <person name="Zeng S.J."/>
            <person name="Shen C.Y."/>
            <person name="Yeh C.M."/>
            <person name="Luo Y.B."/>
            <person name="Tsai W.C."/>
            <person name="Van de Peer Y."/>
            <person name="Liu Z.J."/>
        </authorList>
    </citation>
    <scope>NUCLEOTIDE SEQUENCE [LARGE SCALE GENOMIC DNA]</scope>
    <source>
        <tissue evidence="2">The whole plant</tissue>
    </source>
</reference>
<dbReference type="EMBL" id="KZ502984">
    <property type="protein sequence ID" value="PKU69872.1"/>
    <property type="molecule type" value="Genomic_DNA"/>
</dbReference>
<dbReference type="Proteomes" id="UP000233837">
    <property type="component" value="Unassembled WGS sequence"/>
</dbReference>
<gene>
    <name evidence="2" type="primary">MAN4</name>
    <name evidence="2" type="ORF">MA16_Dca011890</name>
</gene>
<dbReference type="STRING" id="906689.A0A2I0W2J0"/>
<accession>A0A2I0W2J0</accession>
<keyword evidence="1" id="KW-0472">Membrane</keyword>
<dbReference type="Gene3D" id="3.20.20.80">
    <property type="entry name" value="Glycosidases"/>
    <property type="match status" value="1"/>
</dbReference>
<dbReference type="InterPro" id="IPR045053">
    <property type="entry name" value="MAN-like"/>
</dbReference>
<keyword evidence="1" id="KW-1133">Transmembrane helix</keyword>
<dbReference type="GO" id="GO:0005576">
    <property type="term" value="C:extracellular region"/>
    <property type="evidence" value="ECO:0007669"/>
    <property type="project" value="UniProtKB-SubCell"/>
</dbReference>
<proteinExistence type="predicted"/>
<evidence type="ECO:0000256" key="1">
    <source>
        <dbReference type="SAM" id="Phobius"/>
    </source>
</evidence>
<evidence type="ECO:0000313" key="2">
    <source>
        <dbReference type="EMBL" id="PKU69872.1"/>
    </source>
</evidence>